<feature type="domain" description="VHS" evidence="9">
    <location>
        <begin position="368"/>
        <end position="409"/>
    </location>
</feature>
<dbReference type="Pfam" id="PF26138">
    <property type="entry name" value="DUF8040"/>
    <property type="match status" value="1"/>
</dbReference>
<evidence type="ECO:0000259" key="9">
    <source>
        <dbReference type="PROSITE" id="PS50179"/>
    </source>
</evidence>
<name>A0A3S3P9T3_9MAGN</name>
<dbReference type="GO" id="GO:0046872">
    <property type="term" value="F:metal ion binding"/>
    <property type="evidence" value="ECO:0007669"/>
    <property type="project" value="UniProtKB-KW"/>
</dbReference>
<feature type="chain" id="PRO_5018623747" evidence="8">
    <location>
        <begin position="22"/>
        <end position="409"/>
    </location>
</feature>
<keyword evidence="7" id="KW-0539">Nucleus</keyword>
<evidence type="ECO:0000256" key="2">
    <source>
        <dbReference type="ARBA" id="ARBA00004123"/>
    </source>
</evidence>
<dbReference type="GO" id="GO:0004518">
    <property type="term" value="F:nuclease activity"/>
    <property type="evidence" value="ECO:0007669"/>
    <property type="project" value="UniProtKB-KW"/>
</dbReference>
<evidence type="ECO:0000256" key="1">
    <source>
        <dbReference type="ARBA" id="ARBA00001968"/>
    </source>
</evidence>
<dbReference type="InterPro" id="IPR045249">
    <property type="entry name" value="HARBI1-like"/>
</dbReference>
<evidence type="ECO:0000313" key="11">
    <source>
        <dbReference type="Proteomes" id="UP000283530"/>
    </source>
</evidence>
<dbReference type="PROSITE" id="PS50179">
    <property type="entry name" value="VHS"/>
    <property type="match status" value="1"/>
</dbReference>
<evidence type="ECO:0000313" key="10">
    <source>
        <dbReference type="EMBL" id="RWR86264.1"/>
    </source>
</evidence>
<evidence type="ECO:0000256" key="3">
    <source>
        <dbReference type="ARBA" id="ARBA00006958"/>
    </source>
</evidence>
<dbReference type="InterPro" id="IPR002014">
    <property type="entry name" value="VHS_dom"/>
</dbReference>
<evidence type="ECO:0000256" key="8">
    <source>
        <dbReference type="SAM" id="SignalP"/>
    </source>
</evidence>
<comment type="caution">
    <text evidence="10">The sequence shown here is derived from an EMBL/GenBank/DDBJ whole genome shotgun (WGS) entry which is preliminary data.</text>
</comment>
<evidence type="ECO:0000256" key="5">
    <source>
        <dbReference type="ARBA" id="ARBA00022723"/>
    </source>
</evidence>
<protein>
    <submittedName>
        <fullName evidence="10">Putative nuclease HARBI1 isoform X1</fullName>
    </submittedName>
</protein>
<keyword evidence="5" id="KW-0479">Metal-binding</keyword>
<reference evidence="10 11" key="1">
    <citation type="journal article" date="2019" name="Nat. Plants">
        <title>Stout camphor tree genome fills gaps in understanding of flowering plant genome evolution.</title>
        <authorList>
            <person name="Chaw S.M."/>
            <person name="Liu Y.C."/>
            <person name="Wu Y.W."/>
            <person name="Wang H.Y."/>
            <person name="Lin C.I."/>
            <person name="Wu C.S."/>
            <person name="Ke H.M."/>
            <person name="Chang L.Y."/>
            <person name="Hsu C.Y."/>
            <person name="Yang H.T."/>
            <person name="Sudianto E."/>
            <person name="Hsu M.H."/>
            <person name="Wu K.P."/>
            <person name="Wang L.N."/>
            <person name="Leebens-Mack J.H."/>
            <person name="Tsai I.J."/>
        </authorList>
    </citation>
    <scope>NUCLEOTIDE SEQUENCE [LARGE SCALE GENOMIC DNA]</scope>
    <source>
        <strain evidence="11">cv. Chaw 1501</strain>
        <tissue evidence="10">Young leaves</tissue>
    </source>
</reference>
<evidence type="ECO:0000256" key="7">
    <source>
        <dbReference type="ARBA" id="ARBA00023242"/>
    </source>
</evidence>
<dbReference type="GO" id="GO:0005634">
    <property type="term" value="C:nucleus"/>
    <property type="evidence" value="ECO:0007669"/>
    <property type="project" value="UniProtKB-SubCell"/>
</dbReference>
<dbReference type="PANTHER" id="PTHR22930">
    <property type="match status" value="1"/>
</dbReference>
<dbReference type="OrthoDB" id="1681765at2759"/>
<accession>A0A3S3P9T3</accession>
<dbReference type="PANTHER" id="PTHR22930:SF251">
    <property type="entry name" value="DDE TNP4 DOMAIN-CONTAINING PROTEIN"/>
    <property type="match status" value="1"/>
</dbReference>
<organism evidence="10 11">
    <name type="scientific">Cinnamomum micranthum f. kanehirae</name>
    <dbReference type="NCBI Taxonomy" id="337451"/>
    <lineage>
        <taxon>Eukaryota</taxon>
        <taxon>Viridiplantae</taxon>
        <taxon>Streptophyta</taxon>
        <taxon>Embryophyta</taxon>
        <taxon>Tracheophyta</taxon>
        <taxon>Spermatophyta</taxon>
        <taxon>Magnoliopsida</taxon>
        <taxon>Magnoliidae</taxon>
        <taxon>Laurales</taxon>
        <taxon>Lauraceae</taxon>
        <taxon>Cinnamomum</taxon>
    </lineage>
</organism>
<keyword evidence="6" id="KW-0378">Hydrolase</keyword>
<dbReference type="InterPro" id="IPR008942">
    <property type="entry name" value="ENTH_VHS"/>
</dbReference>
<sequence length="409" mass="47277">MTPRRRRLIAILALLLLKKRGMYISKEPCRTSILSGHVFVQGILEGNRTVCLELFRMEKHVFLRLCAVLREKSLLEDSRFVSVEEQVAIFLMTIGKNHRNRILQDRFQHSGETIHRHFHAVLVAMIHLSMDIIKPPSYDQTPKEILPNSRFYPYFKDCVGAIDGTLVNAVIPVENQVPYRGRNGECQQNVLAACSFDMLFTFVIVGWEGTAHDSCILLDTISKPHLNFPHAPPGKYYIVDAEFTNMRGFLAPYHNVRYWLSDFRGGGHPRDRKEHFNYVHSALRNVIERSFGVLRARFPILKRMPPYPFPVQRSIVVAAMTVHNFIRKEAIADSLFKQYENEDIFLKANNDDDSGIFDTDTIVDTAEQMEMLELSETLSKNCVDNVHLQIIERHILHEMVKIMKKKPET</sequence>
<dbReference type="AlphaFoldDB" id="A0A3S3P9T3"/>
<comment type="similarity">
    <text evidence="3">Belongs to the HARBI1 family.</text>
</comment>
<keyword evidence="8" id="KW-0732">Signal</keyword>
<dbReference type="SUPFAM" id="SSF48464">
    <property type="entry name" value="ENTH/VHS domain"/>
    <property type="match status" value="1"/>
</dbReference>
<evidence type="ECO:0000256" key="6">
    <source>
        <dbReference type="ARBA" id="ARBA00022801"/>
    </source>
</evidence>
<dbReference type="GO" id="GO:0016787">
    <property type="term" value="F:hydrolase activity"/>
    <property type="evidence" value="ECO:0007669"/>
    <property type="project" value="UniProtKB-KW"/>
</dbReference>
<dbReference type="GO" id="GO:0043130">
    <property type="term" value="F:ubiquitin binding"/>
    <property type="evidence" value="ECO:0007669"/>
    <property type="project" value="InterPro"/>
</dbReference>
<evidence type="ECO:0000256" key="4">
    <source>
        <dbReference type="ARBA" id="ARBA00022722"/>
    </source>
</evidence>
<dbReference type="InterPro" id="IPR058353">
    <property type="entry name" value="DUF8040"/>
</dbReference>
<dbReference type="Gene3D" id="1.25.40.90">
    <property type="match status" value="1"/>
</dbReference>
<dbReference type="GO" id="GO:0035091">
    <property type="term" value="F:phosphatidylinositol binding"/>
    <property type="evidence" value="ECO:0007669"/>
    <property type="project" value="InterPro"/>
</dbReference>
<dbReference type="Pfam" id="PF13359">
    <property type="entry name" value="DDE_Tnp_4"/>
    <property type="match status" value="1"/>
</dbReference>
<keyword evidence="11" id="KW-1185">Reference proteome</keyword>
<comment type="cofactor">
    <cofactor evidence="1">
        <name>a divalent metal cation</name>
        <dbReference type="ChEBI" id="CHEBI:60240"/>
    </cofactor>
</comment>
<gene>
    <name evidence="10" type="ORF">CKAN_01515400</name>
</gene>
<dbReference type="InterPro" id="IPR027806">
    <property type="entry name" value="HARBI1_dom"/>
</dbReference>
<feature type="signal peptide" evidence="8">
    <location>
        <begin position="1"/>
        <end position="21"/>
    </location>
</feature>
<comment type="subcellular location">
    <subcellularLocation>
        <location evidence="2">Nucleus</location>
    </subcellularLocation>
</comment>
<keyword evidence="4" id="KW-0540">Nuclease</keyword>
<proteinExistence type="inferred from homology"/>
<dbReference type="Proteomes" id="UP000283530">
    <property type="component" value="Unassembled WGS sequence"/>
</dbReference>
<dbReference type="EMBL" id="QPKB01000006">
    <property type="protein sequence ID" value="RWR86264.1"/>
    <property type="molecule type" value="Genomic_DNA"/>
</dbReference>